<dbReference type="InterPro" id="IPR009061">
    <property type="entry name" value="DNA-bd_dom_put_sf"/>
</dbReference>
<dbReference type="Gene3D" id="1.10.238.160">
    <property type="match status" value="1"/>
</dbReference>
<dbReference type="InterPro" id="IPR041657">
    <property type="entry name" value="HTH_17"/>
</dbReference>
<dbReference type="RefSeq" id="WP_146663715.1">
    <property type="nucleotide sequence ID" value="NZ_CP019791.1"/>
</dbReference>
<evidence type="ECO:0000259" key="1">
    <source>
        <dbReference type="Pfam" id="PF12728"/>
    </source>
</evidence>
<evidence type="ECO:0000313" key="2">
    <source>
        <dbReference type="EMBL" id="AQT70097.1"/>
    </source>
</evidence>
<proteinExistence type="predicted"/>
<dbReference type="SUPFAM" id="SSF46955">
    <property type="entry name" value="Putative DNA-binding domain"/>
    <property type="match status" value="1"/>
</dbReference>
<protein>
    <submittedName>
        <fullName evidence="2">Putative transcriptional regulator</fullName>
    </submittedName>
</protein>
<sequence>MNLQKLINAKQLGELLSLSRRQVFRLNSSGKIPAPLRIGGSVRWNSEEVHAWIDNGAPARQQWEAMRTAGGAVV</sequence>
<dbReference type="OrthoDB" id="291753at2"/>
<gene>
    <name evidence="2" type="ORF">STSP2_03299</name>
</gene>
<feature type="domain" description="Helix-turn-helix" evidence="1">
    <location>
        <begin position="9"/>
        <end position="55"/>
    </location>
</feature>
<keyword evidence="3" id="KW-1185">Reference proteome</keyword>
<dbReference type="STRING" id="1936003.STSP2_03299"/>
<dbReference type="Proteomes" id="UP000189674">
    <property type="component" value="Chromosome"/>
</dbReference>
<dbReference type="Pfam" id="PF12728">
    <property type="entry name" value="HTH_17"/>
    <property type="match status" value="1"/>
</dbReference>
<dbReference type="KEGG" id="alus:STSP2_03299"/>
<accession>A0A1U9NQP0</accession>
<name>A0A1U9NQP0_9BACT</name>
<organism evidence="2 3">
    <name type="scientific">Anaerohalosphaera lusitana</name>
    <dbReference type="NCBI Taxonomy" id="1936003"/>
    <lineage>
        <taxon>Bacteria</taxon>
        <taxon>Pseudomonadati</taxon>
        <taxon>Planctomycetota</taxon>
        <taxon>Phycisphaerae</taxon>
        <taxon>Sedimentisphaerales</taxon>
        <taxon>Anaerohalosphaeraceae</taxon>
        <taxon>Anaerohalosphaera</taxon>
    </lineage>
</organism>
<reference evidence="3" key="1">
    <citation type="submission" date="2017-02" db="EMBL/GenBank/DDBJ databases">
        <title>Comparative genomics and description of representatives of a novel lineage of planctomycetes thriving in anoxic sediments.</title>
        <authorList>
            <person name="Spring S."/>
            <person name="Bunk B."/>
            <person name="Sproer C."/>
        </authorList>
    </citation>
    <scope>NUCLEOTIDE SEQUENCE [LARGE SCALE GENOMIC DNA]</scope>
    <source>
        <strain evidence="3">ST-NAGAB-D1</strain>
    </source>
</reference>
<evidence type="ECO:0000313" key="3">
    <source>
        <dbReference type="Proteomes" id="UP000189674"/>
    </source>
</evidence>
<dbReference type="EMBL" id="CP019791">
    <property type="protein sequence ID" value="AQT70097.1"/>
    <property type="molecule type" value="Genomic_DNA"/>
</dbReference>
<dbReference type="AlphaFoldDB" id="A0A1U9NQP0"/>